<evidence type="ECO:0000256" key="1">
    <source>
        <dbReference type="SAM" id="MobiDB-lite"/>
    </source>
</evidence>
<accession>M2Q1P5</accession>
<name>M2Q1P5_CERS8</name>
<dbReference type="InterPro" id="IPR041457">
    <property type="entry name" value="CxC2_KDZ-assoc"/>
</dbReference>
<dbReference type="CDD" id="cd19757">
    <property type="entry name" value="Bbox1"/>
    <property type="match status" value="1"/>
</dbReference>
<evidence type="ECO:0000313" key="4">
    <source>
        <dbReference type="Proteomes" id="UP000016930"/>
    </source>
</evidence>
<protein>
    <recommendedName>
        <fullName evidence="2">CxC2-like cysteine cluster KDZ transposase-associated domain-containing protein</fullName>
    </recommendedName>
</protein>
<proteinExistence type="predicted"/>
<reference evidence="3 4" key="1">
    <citation type="journal article" date="2012" name="Proc. Natl. Acad. Sci. U.S.A.">
        <title>Comparative genomics of Ceriporiopsis subvermispora and Phanerochaete chrysosporium provide insight into selective ligninolysis.</title>
        <authorList>
            <person name="Fernandez-Fueyo E."/>
            <person name="Ruiz-Duenas F.J."/>
            <person name="Ferreira P."/>
            <person name="Floudas D."/>
            <person name="Hibbett D.S."/>
            <person name="Canessa P."/>
            <person name="Larrondo L.F."/>
            <person name="James T.Y."/>
            <person name="Seelenfreund D."/>
            <person name="Lobos S."/>
            <person name="Polanco R."/>
            <person name="Tello M."/>
            <person name="Honda Y."/>
            <person name="Watanabe T."/>
            <person name="Watanabe T."/>
            <person name="Ryu J.S."/>
            <person name="Kubicek C.P."/>
            <person name="Schmoll M."/>
            <person name="Gaskell J."/>
            <person name="Hammel K.E."/>
            <person name="St John F.J."/>
            <person name="Vanden Wymelenberg A."/>
            <person name="Sabat G."/>
            <person name="Splinter BonDurant S."/>
            <person name="Syed K."/>
            <person name="Yadav J.S."/>
            <person name="Doddapaneni H."/>
            <person name="Subramanian V."/>
            <person name="Lavin J.L."/>
            <person name="Oguiza J.A."/>
            <person name="Perez G."/>
            <person name="Pisabarro A.G."/>
            <person name="Ramirez L."/>
            <person name="Santoyo F."/>
            <person name="Master E."/>
            <person name="Coutinho P.M."/>
            <person name="Henrissat B."/>
            <person name="Lombard V."/>
            <person name="Magnuson J.K."/>
            <person name="Kuees U."/>
            <person name="Hori C."/>
            <person name="Igarashi K."/>
            <person name="Samejima M."/>
            <person name="Held B.W."/>
            <person name="Barry K.W."/>
            <person name="LaButti K.M."/>
            <person name="Lapidus A."/>
            <person name="Lindquist E.A."/>
            <person name="Lucas S.M."/>
            <person name="Riley R."/>
            <person name="Salamov A.A."/>
            <person name="Hoffmeister D."/>
            <person name="Schwenk D."/>
            <person name="Hadar Y."/>
            <person name="Yarden O."/>
            <person name="de Vries R.P."/>
            <person name="Wiebenga A."/>
            <person name="Stenlid J."/>
            <person name="Eastwood D."/>
            <person name="Grigoriev I.V."/>
            <person name="Berka R.M."/>
            <person name="Blanchette R.A."/>
            <person name="Kersten P."/>
            <person name="Martinez A.T."/>
            <person name="Vicuna R."/>
            <person name="Cullen D."/>
        </authorList>
    </citation>
    <scope>NUCLEOTIDE SEQUENCE [LARGE SCALE GENOMIC DNA]</scope>
    <source>
        <strain evidence="3 4">B</strain>
    </source>
</reference>
<dbReference type="OrthoDB" id="2750302at2759"/>
<sequence>MSSVRKSHKKRKQHPEIYVHAHGAGSGPTHDATIVDFSDDRRRMRVETRPLEKAPILLQGTRSAADSDAYPVEEWPEDMQNITSEIIHDGGGFQIRAKTKKRYKNSDVPLQTWVHYWPGYLDELIRLDGRAGFDEELCPLCENGAAEIRCNECQSGELLCTECIKHRHEYLPLHGLQRWNGRYFERLSLHELGLVVQLGHRPRSSCLASTPRNMTIVHVNGIHRVKARFCECDVSVERWQQCIRVGWWPATVLEPETCFTLALMRLFHTLNLQGNITAYDFYCTLEGLTDGWRLTKLPDRLPSFMNIIRQWRNVKMLKRGGRAHEQDGVSRTKEGSLAVLCRACPHPGKNLPGNWQSVEASFAFIYYLFLSKDCNFRLKGQSRPSKIPDICLSAGWSYFVENKRYMEHVKKYADEEE</sequence>
<gene>
    <name evidence="3" type="ORF">CERSUDRAFT_101031</name>
</gene>
<evidence type="ECO:0000259" key="2">
    <source>
        <dbReference type="Pfam" id="PF18803"/>
    </source>
</evidence>
<dbReference type="HOGENOM" id="CLU_054688_0_0_1"/>
<evidence type="ECO:0000313" key="3">
    <source>
        <dbReference type="EMBL" id="EMD30738.1"/>
    </source>
</evidence>
<dbReference type="STRING" id="914234.M2Q1P5"/>
<keyword evidence="4" id="KW-1185">Reference proteome</keyword>
<dbReference type="EMBL" id="KB445861">
    <property type="protein sequence ID" value="EMD30738.1"/>
    <property type="molecule type" value="Genomic_DNA"/>
</dbReference>
<feature type="compositionally biased region" description="Basic residues" evidence="1">
    <location>
        <begin position="1"/>
        <end position="13"/>
    </location>
</feature>
<dbReference type="Pfam" id="PF18803">
    <property type="entry name" value="CxC2"/>
    <property type="match status" value="1"/>
</dbReference>
<feature type="non-terminal residue" evidence="3">
    <location>
        <position position="1"/>
    </location>
</feature>
<dbReference type="Proteomes" id="UP000016930">
    <property type="component" value="Unassembled WGS sequence"/>
</dbReference>
<feature type="domain" description="CxC2-like cysteine cluster KDZ transposase-associated" evidence="2">
    <location>
        <begin position="189"/>
        <end position="291"/>
    </location>
</feature>
<organism evidence="3 4">
    <name type="scientific">Ceriporiopsis subvermispora (strain B)</name>
    <name type="common">White-rot fungus</name>
    <name type="synonym">Gelatoporia subvermispora</name>
    <dbReference type="NCBI Taxonomy" id="914234"/>
    <lineage>
        <taxon>Eukaryota</taxon>
        <taxon>Fungi</taxon>
        <taxon>Dikarya</taxon>
        <taxon>Basidiomycota</taxon>
        <taxon>Agaricomycotina</taxon>
        <taxon>Agaricomycetes</taxon>
        <taxon>Polyporales</taxon>
        <taxon>Gelatoporiaceae</taxon>
        <taxon>Gelatoporia</taxon>
    </lineage>
</organism>
<feature type="region of interest" description="Disordered" evidence="1">
    <location>
        <begin position="1"/>
        <end position="32"/>
    </location>
</feature>
<dbReference type="AlphaFoldDB" id="M2Q1P5"/>